<dbReference type="RefSeq" id="WP_198027800.1">
    <property type="nucleotide sequence ID" value="NZ_JAUSUY010000001.1"/>
</dbReference>
<organism evidence="2 3">
    <name type="scientific">Paenibacillus forsythiae</name>
    <dbReference type="NCBI Taxonomy" id="365616"/>
    <lineage>
        <taxon>Bacteria</taxon>
        <taxon>Bacillati</taxon>
        <taxon>Bacillota</taxon>
        <taxon>Bacilli</taxon>
        <taxon>Bacillales</taxon>
        <taxon>Paenibacillaceae</taxon>
        <taxon>Paenibacillus</taxon>
    </lineage>
</organism>
<dbReference type="Proteomes" id="UP001248709">
    <property type="component" value="Unassembled WGS sequence"/>
</dbReference>
<dbReference type="EMBL" id="JAUSUY010000001">
    <property type="protein sequence ID" value="MDT3424591.1"/>
    <property type="molecule type" value="Genomic_DNA"/>
</dbReference>
<name>A0ABU3H291_9BACL</name>
<gene>
    <name evidence="2" type="ORF">J2Z22_000103</name>
</gene>
<protein>
    <submittedName>
        <fullName evidence="2">1,4-dihydroxy-2-naphthoate octaprenyltransferase</fullName>
    </submittedName>
</protein>
<keyword evidence="1" id="KW-0472">Membrane</keyword>
<evidence type="ECO:0000313" key="2">
    <source>
        <dbReference type="EMBL" id="MDT3424591.1"/>
    </source>
</evidence>
<keyword evidence="1" id="KW-0812">Transmembrane</keyword>
<feature type="transmembrane region" description="Helical" evidence="1">
    <location>
        <begin position="28"/>
        <end position="46"/>
    </location>
</feature>
<reference evidence="2 3" key="1">
    <citation type="submission" date="2023-07" db="EMBL/GenBank/DDBJ databases">
        <title>Genomic Encyclopedia of Type Strains, Phase IV (KMG-IV): sequencing the most valuable type-strain genomes for metagenomic binning, comparative biology and taxonomic classification.</title>
        <authorList>
            <person name="Goeker M."/>
        </authorList>
    </citation>
    <scope>NUCLEOTIDE SEQUENCE [LARGE SCALE GENOMIC DNA]</scope>
    <source>
        <strain evidence="2 3">T98</strain>
    </source>
</reference>
<proteinExistence type="predicted"/>
<comment type="caution">
    <text evidence="2">The sequence shown here is derived from an EMBL/GenBank/DDBJ whole genome shotgun (WGS) entry which is preliminary data.</text>
</comment>
<keyword evidence="1" id="KW-1133">Transmembrane helix</keyword>
<evidence type="ECO:0000256" key="1">
    <source>
        <dbReference type="SAM" id="Phobius"/>
    </source>
</evidence>
<feature type="transmembrane region" description="Helical" evidence="1">
    <location>
        <begin position="5"/>
        <end position="22"/>
    </location>
</feature>
<accession>A0ABU3H291</accession>
<evidence type="ECO:0000313" key="3">
    <source>
        <dbReference type="Proteomes" id="UP001248709"/>
    </source>
</evidence>
<keyword evidence="3" id="KW-1185">Reference proteome</keyword>
<sequence>MTVSWIVIALGIIVSLLGYYLTPGAWGYGILGFGLAHIVLGILDMFRAPVRSR</sequence>